<dbReference type="PANTHER" id="PTHR11825">
    <property type="entry name" value="SUBGROUP IIII AMINOTRANSFERASE"/>
    <property type="match status" value="1"/>
</dbReference>
<dbReference type="InterPro" id="IPR005786">
    <property type="entry name" value="B_amino_transII"/>
</dbReference>
<evidence type="ECO:0000256" key="1">
    <source>
        <dbReference type="ARBA" id="ARBA00001933"/>
    </source>
</evidence>
<dbReference type="InterPro" id="IPR036910">
    <property type="entry name" value="HMG_box_dom_sf"/>
</dbReference>
<dbReference type="SMART" id="SM00398">
    <property type="entry name" value="HMG"/>
    <property type="match status" value="1"/>
</dbReference>
<reference evidence="15" key="1">
    <citation type="journal article" date="2012" name="Nature">
        <title>The oyster genome reveals stress adaptation and complexity of shell formation.</title>
        <authorList>
            <person name="Zhang G."/>
            <person name="Fang X."/>
            <person name="Guo X."/>
            <person name="Li L."/>
            <person name="Luo R."/>
            <person name="Xu F."/>
            <person name="Yang P."/>
            <person name="Zhang L."/>
            <person name="Wang X."/>
            <person name="Qi H."/>
            <person name="Xiong Z."/>
            <person name="Que H."/>
            <person name="Xie Y."/>
            <person name="Holland P.W."/>
            <person name="Paps J."/>
            <person name="Zhu Y."/>
            <person name="Wu F."/>
            <person name="Chen Y."/>
            <person name="Wang J."/>
            <person name="Peng C."/>
            <person name="Meng J."/>
            <person name="Yang L."/>
            <person name="Liu J."/>
            <person name="Wen B."/>
            <person name="Zhang N."/>
            <person name="Huang Z."/>
            <person name="Zhu Q."/>
            <person name="Feng Y."/>
            <person name="Mount A."/>
            <person name="Hedgecock D."/>
            <person name="Xu Z."/>
            <person name="Liu Y."/>
            <person name="Domazet-Loso T."/>
            <person name="Du Y."/>
            <person name="Sun X."/>
            <person name="Zhang S."/>
            <person name="Liu B."/>
            <person name="Cheng P."/>
            <person name="Jiang X."/>
            <person name="Li J."/>
            <person name="Fan D."/>
            <person name="Wang W."/>
            <person name="Fu W."/>
            <person name="Wang T."/>
            <person name="Wang B."/>
            <person name="Zhang J."/>
            <person name="Peng Z."/>
            <person name="Li Y."/>
            <person name="Li N."/>
            <person name="Wang J."/>
            <person name="Chen M."/>
            <person name="He Y."/>
            <person name="Tan F."/>
            <person name="Song X."/>
            <person name="Zheng Q."/>
            <person name="Huang R."/>
            <person name="Yang H."/>
            <person name="Du X."/>
            <person name="Chen L."/>
            <person name="Yang M."/>
            <person name="Gaffney P.M."/>
            <person name="Wang S."/>
            <person name="Luo L."/>
            <person name="She Z."/>
            <person name="Ming Y."/>
            <person name="Huang W."/>
            <person name="Zhang S."/>
            <person name="Huang B."/>
            <person name="Zhang Y."/>
            <person name="Qu T."/>
            <person name="Ni P."/>
            <person name="Miao G."/>
            <person name="Wang J."/>
            <person name="Wang Q."/>
            <person name="Steinberg C.E."/>
            <person name="Wang H."/>
            <person name="Li N."/>
            <person name="Qian L."/>
            <person name="Zhang G."/>
            <person name="Li Y."/>
            <person name="Yang H."/>
            <person name="Liu X."/>
            <person name="Wang J."/>
            <person name="Yin Y."/>
            <person name="Wang J."/>
        </authorList>
    </citation>
    <scope>NUCLEOTIDE SEQUENCE [LARGE SCALE GENOMIC DNA]</scope>
    <source>
        <strain evidence="15">05x7-T-G4-1.051#20</strain>
    </source>
</reference>
<evidence type="ECO:0000256" key="11">
    <source>
        <dbReference type="ARBA" id="ARBA00023304"/>
    </source>
</evidence>
<evidence type="ECO:0000256" key="6">
    <source>
        <dbReference type="ARBA" id="ARBA00022898"/>
    </source>
</evidence>
<keyword evidence="5 13" id="KW-0808">Transferase</keyword>
<dbReference type="Gene3D" id="3.20.10.10">
    <property type="entry name" value="D-amino Acid Aminotransferase, subunit A, domain 2"/>
    <property type="match status" value="1"/>
</dbReference>
<dbReference type="EMBL" id="JH816207">
    <property type="protein sequence ID" value="EKC26497.1"/>
    <property type="molecule type" value="Genomic_DNA"/>
</dbReference>
<keyword evidence="6 12" id="KW-0663">Pyridoxal phosphate</keyword>
<keyword evidence="10" id="KW-0539">Nucleus</keyword>
<dbReference type="InterPro" id="IPR009071">
    <property type="entry name" value="HMG_box_dom"/>
</dbReference>
<comment type="catalytic activity">
    <reaction evidence="13">
        <text>L-isoleucine + 2-oxoglutarate = (S)-3-methyl-2-oxopentanoate + L-glutamate</text>
        <dbReference type="Rhea" id="RHEA:24801"/>
        <dbReference type="ChEBI" id="CHEBI:16810"/>
        <dbReference type="ChEBI" id="CHEBI:29985"/>
        <dbReference type="ChEBI" id="CHEBI:35146"/>
        <dbReference type="ChEBI" id="CHEBI:58045"/>
        <dbReference type="EC" id="2.6.1.42"/>
    </reaction>
</comment>
<dbReference type="AlphaFoldDB" id="K1PQD9"/>
<evidence type="ECO:0000256" key="3">
    <source>
        <dbReference type="ARBA" id="ARBA00022576"/>
    </source>
</evidence>
<feature type="compositionally biased region" description="Basic and acidic residues" evidence="14">
    <location>
        <begin position="221"/>
        <end position="230"/>
    </location>
</feature>
<evidence type="ECO:0000313" key="15">
    <source>
        <dbReference type="EMBL" id="EKC26497.1"/>
    </source>
</evidence>
<evidence type="ECO:0000256" key="12">
    <source>
        <dbReference type="RuleBase" id="RU004516"/>
    </source>
</evidence>
<keyword evidence="9" id="KW-0804">Transcription</keyword>
<comment type="catalytic activity">
    <reaction evidence="13">
        <text>L-valine + 2-oxoglutarate = 3-methyl-2-oxobutanoate + L-glutamate</text>
        <dbReference type="Rhea" id="RHEA:24813"/>
        <dbReference type="ChEBI" id="CHEBI:11851"/>
        <dbReference type="ChEBI" id="CHEBI:16810"/>
        <dbReference type="ChEBI" id="CHEBI:29985"/>
        <dbReference type="ChEBI" id="CHEBI:57762"/>
        <dbReference type="EC" id="2.6.1.42"/>
    </reaction>
</comment>
<dbReference type="Pfam" id="PF00505">
    <property type="entry name" value="HMG_box"/>
    <property type="match status" value="1"/>
</dbReference>
<keyword evidence="4 13" id="KW-0028">Amino-acid biosynthesis</keyword>
<feature type="region of interest" description="Disordered" evidence="14">
    <location>
        <begin position="127"/>
        <end position="202"/>
    </location>
</feature>
<protein>
    <recommendedName>
        <fullName evidence="13">Branched-chain-amino-acid aminotransferase</fullName>
        <ecNumber evidence="13">2.6.1.42</ecNumber>
    </recommendedName>
</protein>
<evidence type="ECO:0000256" key="13">
    <source>
        <dbReference type="RuleBase" id="RU004517"/>
    </source>
</evidence>
<feature type="compositionally biased region" description="Acidic residues" evidence="14">
    <location>
        <begin position="544"/>
        <end position="556"/>
    </location>
</feature>
<dbReference type="GO" id="GO:0003677">
    <property type="term" value="F:DNA binding"/>
    <property type="evidence" value="ECO:0007669"/>
    <property type="project" value="UniProtKB-UniRule"/>
</dbReference>
<evidence type="ECO:0000256" key="5">
    <source>
        <dbReference type="ARBA" id="ARBA00022679"/>
    </source>
</evidence>
<keyword evidence="3 13" id="KW-0032">Aminotransferase</keyword>
<evidence type="ECO:0000256" key="2">
    <source>
        <dbReference type="ARBA" id="ARBA00009320"/>
    </source>
</evidence>
<dbReference type="InterPro" id="IPR036038">
    <property type="entry name" value="Aminotransferase-like"/>
</dbReference>
<comment type="catalytic activity">
    <reaction evidence="13">
        <text>L-leucine + 2-oxoglutarate = 4-methyl-2-oxopentanoate + L-glutamate</text>
        <dbReference type="Rhea" id="RHEA:18321"/>
        <dbReference type="ChEBI" id="CHEBI:16810"/>
        <dbReference type="ChEBI" id="CHEBI:17865"/>
        <dbReference type="ChEBI" id="CHEBI:29985"/>
        <dbReference type="ChEBI" id="CHEBI:57427"/>
        <dbReference type="EC" id="2.6.1.42"/>
    </reaction>
</comment>
<dbReference type="Pfam" id="PF01063">
    <property type="entry name" value="Aminotran_4"/>
    <property type="match status" value="1"/>
</dbReference>
<dbReference type="GO" id="GO:0005634">
    <property type="term" value="C:nucleus"/>
    <property type="evidence" value="ECO:0007669"/>
    <property type="project" value="UniProtKB-UniRule"/>
</dbReference>
<evidence type="ECO:0000256" key="9">
    <source>
        <dbReference type="ARBA" id="ARBA00023163"/>
    </source>
</evidence>
<dbReference type="InterPro" id="IPR043131">
    <property type="entry name" value="BCAT-like_N"/>
</dbReference>
<dbReference type="PROSITE" id="PS50118">
    <property type="entry name" value="HMG_BOX_2"/>
    <property type="match status" value="1"/>
</dbReference>
<feature type="compositionally biased region" description="Low complexity" evidence="14">
    <location>
        <begin position="139"/>
        <end position="153"/>
    </location>
</feature>
<comment type="similarity">
    <text evidence="2 13">Belongs to the class-IV pyridoxal-phosphate-dependent aminotransferase family.</text>
</comment>
<dbReference type="CDD" id="cd01557">
    <property type="entry name" value="BCAT_beta_family"/>
    <property type="match status" value="1"/>
</dbReference>
<evidence type="ECO:0000256" key="14">
    <source>
        <dbReference type="SAM" id="MobiDB-lite"/>
    </source>
</evidence>
<dbReference type="GO" id="GO:0009098">
    <property type="term" value="P:L-leucine biosynthetic process"/>
    <property type="evidence" value="ECO:0007669"/>
    <property type="project" value="TreeGrafter"/>
</dbReference>
<keyword evidence="11 13" id="KW-0100">Branched-chain amino acid biosynthesis</keyword>
<feature type="region of interest" description="Disordered" evidence="14">
    <location>
        <begin position="504"/>
        <end position="564"/>
    </location>
</feature>
<dbReference type="EC" id="2.6.1.42" evidence="13"/>
<dbReference type="InterPro" id="IPR018300">
    <property type="entry name" value="Aminotrans_IV_CS"/>
</dbReference>
<dbReference type="InterPro" id="IPR033939">
    <property type="entry name" value="BCAT_family"/>
</dbReference>
<dbReference type="FunFam" id="3.30.470.10:FF:000002">
    <property type="entry name" value="Branched-chain-amino-acid aminotransferase"/>
    <property type="match status" value="1"/>
</dbReference>
<dbReference type="FunFam" id="1.10.30.10:FF:000003">
    <property type="entry name" value="Putative transcription factor SOX-6"/>
    <property type="match status" value="1"/>
</dbReference>
<organism evidence="15">
    <name type="scientific">Magallana gigas</name>
    <name type="common">Pacific oyster</name>
    <name type="synonym">Crassostrea gigas</name>
    <dbReference type="NCBI Taxonomy" id="29159"/>
    <lineage>
        <taxon>Eukaryota</taxon>
        <taxon>Metazoa</taxon>
        <taxon>Spiralia</taxon>
        <taxon>Lophotrochozoa</taxon>
        <taxon>Mollusca</taxon>
        <taxon>Bivalvia</taxon>
        <taxon>Autobranchia</taxon>
        <taxon>Pteriomorphia</taxon>
        <taxon>Ostreida</taxon>
        <taxon>Ostreoidea</taxon>
        <taxon>Ostreidae</taxon>
        <taxon>Magallana</taxon>
    </lineage>
</organism>
<evidence type="ECO:0000256" key="7">
    <source>
        <dbReference type="ARBA" id="ARBA00023015"/>
    </source>
</evidence>
<dbReference type="GO" id="GO:0004084">
    <property type="term" value="F:branched-chain-amino-acid transaminase activity"/>
    <property type="evidence" value="ECO:0007669"/>
    <property type="project" value="UniProtKB-EC"/>
</dbReference>
<dbReference type="InterPro" id="IPR001544">
    <property type="entry name" value="Aminotrans_IV"/>
</dbReference>
<dbReference type="PANTHER" id="PTHR11825:SF44">
    <property type="entry name" value="BRANCHED-CHAIN-AMINO-ACID AMINOTRANSFERASE"/>
    <property type="match status" value="1"/>
</dbReference>
<dbReference type="InterPro" id="IPR043132">
    <property type="entry name" value="BCAT-like_C"/>
</dbReference>
<dbReference type="HOGENOM" id="CLU_322172_0_0_1"/>
<accession>K1PQD9</accession>
<comment type="cofactor">
    <cofactor evidence="1 12">
        <name>pyridoxal 5'-phosphate</name>
        <dbReference type="ChEBI" id="CHEBI:597326"/>
    </cofactor>
</comment>
<dbReference type="Gene3D" id="3.30.470.10">
    <property type="match status" value="1"/>
</dbReference>
<evidence type="ECO:0000256" key="4">
    <source>
        <dbReference type="ARBA" id="ARBA00022605"/>
    </source>
</evidence>
<gene>
    <name evidence="15" type="ORF">CGI_10012168</name>
</gene>
<evidence type="ECO:0000256" key="8">
    <source>
        <dbReference type="ARBA" id="ARBA00023125"/>
    </source>
</evidence>
<dbReference type="Gene3D" id="1.10.30.10">
    <property type="entry name" value="High mobility group box domain"/>
    <property type="match status" value="1"/>
</dbReference>
<dbReference type="GO" id="GO:0005739">
    <property type="term" value="C:mitochondrion"/>
    <property type="evidence" value="ECO:0007669"/>
    <property type="project" value="TreeGrafter"/>
</dbReference>
<dbReference type="SUPFAM" id="SSF56752">
    <property type="entry name" value="D-aminoacid aminotransferase-like PLP-dependent enzymes"/>
    <property type="match status" value="1"/>
</dbReference>
<sequence>MPGNARISAEQLYLSTRSQQKALLWMDIAGARELCNDSQCTSLIKLKGTPEFTHGFLKGRRGTFDYSDIFGGDLANELHLYQKVPGGKGYNILSHINVLLIRLQAELAVEFFDRVIPPPDTVCRLSDEAEVSGSENNISHASSKSSSPISMDSRPQQLSPVLSPYHHGSPRSQPSPNLRKGSPPTATSPHSWGGPLNQEIPLNLTKPRGFKIEKMEEFFCSPEKHEDRNTKTPPPAHAHSKRQVASPVTTPTSEIGPFGSGIRLPLGFPQYPFMMANPMVTSMLSGMSHHGMMNGKSHPDLDKESMVQEVLARQLSHSMTGPVFPGLPLPLYSHAAMSSIPQMSAMKERSESSAEDSQSGKMFGAKIIRSQKEKNEAGKPHIKRPMNAFMVWAREERRKILKACPDMHNSNISKILGAKWKAMTNAEKQPYYEEQSRLSKLHMEKHPDYRYRQVIFQQPRPKRTCIVDGKKLRISEYKALMRSRRQDIRRVWYGDSHTTYVEGLMGENGTSSSYDPSRPSLHPNGIHTSANGSSVNGFPGNKEDDLDNCSDEELSDMMDQSSDNSLDSNLLKNIQPLKRCHILSQYRYASSSTFKLTTSPKPKPDDPDSVAFGHCFSDHMMEVSWSASSGWGKPQISPVHNLNLHPGAKCFHYATELFEGMKAYKTTDGRVNLFRPTENMARMLSSATRSSLPTFDGNELIECIKKLVSIEKDWVPNSNKASLYIRPTLIGTEGVLRVDAPKEALLFVLVGPVGAYYPTGLKPVSLLADPKYVRAWPGGSGNFKMGCNYAPTMFIQQEAAAKGCQQVLWLFGEEEQITEVGAMNLFMFWTNEQGEDELVTCPLNGLVLPGVTRKSLLELAKSWGEFKVSEREYTMKDLVKGLNENRYGRVKHEWSVPVE</sequence>
<keyword evidence="8" id="KW-0238">DNA-binding</keyword>
<dbReference type="PROSITE" id="PS00770">
    <property type="entry name" value="AA_TRANSFER_CLASS_4"/>
    <property type="match status" value="1"/>
</dbReference>
<dbReference type="InParanoid" id="K1PQD9"/>
<feature type="compositionally biased region" description="Polar residues" evidence="14">
    <location>
        <begin position="526"/>
        <end position="536"/>
    </location>
</feature>
<dbReference type="SUPFAM" id="SSF47095">
    <property type="entry name" value="HMG-box"/>
    <property type="match status" value="1"/>
</dbReference>
<dbReference type="GO" id="GO:0009099">
    <property type="term" value="P:L-valine biosynthetic process"/>
    <property type="evidence" value="ECO:0007669"/>
    <property type="project" value="TreeGrafter"/>
</dbReference>
<dbReference type="CDD" id="cd22042">
    <property type="entry name" value="HMG-box_EGL13-like"/>
    <property type="match status" value="1"/>
</dbReference>
<feature type="region of interest" description="Disordered" evidence="14">
    <location>
        <begin position="221"/>
        <end position="256"/>
    </location>
</feature>
<name>K1PQD9_MAGGI</name>
<keyword evidence="7" id="KW-0805">Transcription regulation</keyword>
<proteinExistence type="inferred from homology"/>
<evidence type="ECO:0000256" key="10">
    <source>
        <dbReference type="ARBA" id="ARBA00023242"/>
    </source>
</evidence>